<evidence type="ECO:0000256" key="3">
    <source>
        <dbReference type="ARBA" id="ARBA00022448"/>
    </source>
</evidence>
<keyword evidence="3 9" id="KW-0813">Transport</keyword>
<feature type="domain" description="PapC-like C-terminal" evidence="11">
    <location>
        <begin position="809"/>
        <end position="872"/>
    </location>
</feature>
<dbReference type="PANTHER" id="PTHR30451">
    <property type="entry name" value="OUTER MEMBRANE USHER PROTEIN"/>
    <property type="match status" value="1"/>
</dbReference>
<dbReference type="EMBL" id="CATZBU010000006">
    <property type="protein sequence ID" value="CAJ0795943.1"/>
    <property type="molecule type" value="Genomic_DNA"/>
</dbReference>
<dbReference type="PROSITE" id="PS01151">
    <property type="entry name" value="FIMBRIAL_USHER"/>
    <property type="match status" value="1"/>
</dbReference>
<evidence type="ECO:0000256" key="2">
    <source>
        <dbReference type="ARBA" id="ARBA00008064"/>
    </source>
</evidence>
<feature type="compositionally biased region" description="Basic and acidic residues" evidence="10">
    <location>
        <begin position="50"/>
        <end position="69"/>
    </location>
</feature>
<dbReference type="InterPro" id="IPR025885">
    <property type="entry name" value="PapC_N"/>
</dbReference>
<keyword evidence="7 9" id="KW-0472">Membrane</keyword>
<evidence type="ECO:0000256" key="5">
    <source>
        <dbReference type="ARBA" id="ARBA00022692"/>
    </source>
</evidence>
<evidence type="ECO:0000256" key="7">
    <source>
        <dbReference type="ARBA" id="ARBA00023136"/>
    </source>
</evidence>
<keyword evidence="6" id="KW-0732">Signal</keyword>
<feature type="region of interest" description="Disordered" evidence="10">
    <location>
        <begin position="43"/>
        <end position="73"/>
    </location>
</feature>
<dbReference type="RefSeq" id="WP_316666357.1">
    <property type="nucleotide sequence ID" value="NZ_CATZBU010000006.1"/>
</dbReference>
<evidence type="ECO:0000256" key="1">
    <source>
        <dbReference type="ARBA" id="ARBA00004571"/>
    </source>
</evidence>
<dbReference type="InterPro" id="IPR018030">
    <property type="entry name" value="Fimbrial_membr_usher_CS"/>
</dbReference>
<dbReference type="SUPFAM" id="SSF141729">
    <property type="entry name" value="FimD N-terminal domain-like"/>
    <property type="match status" value="1"/>
</dbReference>
<reference evidence="13 14" key="1">
    <citation type="submission" date="2023-07" db="EMBL/GenBank/DDBJ databases">
        <authorList>
            <person name="Peeters C."/>
        </authorList>
    </citation>
    <scope>NUCLEOTIDE SEQUENCE [LARGE SCALE GENOMIC DNA]</scope>
    <source>
        <strain evidence="13 14">LMG 19083</strain>
    </source>
</reference>
<dbReference type="Pfam" id="PF00577">
    <property type="entry name" value="Usher"/>
    <property type="match status" value="1"/>
</dbReference>
<dbReference type="Pfam" id="PF13953">
    <property type="entry name" value="PapC_C"/>
    <property type="match status" value="1"/>
</dbReference>
<gene>
    <name evidence="13" type="primary">fimD_2</name>
    <name evidence="13" type="ORF">LMG19083_02795</name>
</gene>
<evidence type="ECO:0000256" key="9">
    <source>
        <dbReference type="RuleBase" id="RU003884"/>
    </source>
</evidence>
<dbReference type="Gene3D" id="2.60.40.2610">
    <property type="entry name" value="Outer membrane usher protein FimD, plug domain"/>
    <property type="match status" value="1"/>
</dbReference>
<proteinExistence type="inferred from homology"/>
<evidence type="ECO:0000313" key="14">
    <source>
        <dbReference type="Proteomes" id="UP001189813"/>
    </source>
</evidence>
<comment type="similarity">
    <text evidence="2 9">Belongs to the fimbrial export usher family.</text>
</comment>
<accession>A0ABN9IYI2</accession>
<evidence type="ECO:0000256" key="6">
    <source>
        <dbReference type="ARBA" id="ARBA00022729"/>
    </source>
</evidence>
<sequence>MPATRTVRHHPTSAHGVPVRPVSAFVAVLLMGGFAATSSAKELSIASRPTDSEDGKASAHLDGATHESDFPSDGEVIFNPTFLRGRRDNAVDLSRFERSGQTLPGVYRADIYVNENWTSSEDITLRAHAGEPAQPCFTRAMLERYGVNLAGLSPEALNRLAAANACERLEELLPNATASFDAADLRLIVNVPQAAMRRNPRGYVDPKFWDRGVNAGFVDYNANLYSTDSYGTAQTQGFLGLNAGVNLAGWQLRSNSSLSWQTSGSSDSRMQWQNVATYVQRDLKSMRSRITLGESFTSGELFDSVGFRGAQITTDDRMLPESQRGYAPTVRGVAQTNAKVTVRQNGNIIYQTTVAPGPFVLDDLYATGYGGNLDVTVLEANGSRSTFSVPYASVSQLLRPGVARYAFTVGQLRDSSLRGRAPYFAQGIMQRGITDQITLYGGLIGAQGYGATQAGVAINTKVGAISADATAAQTSVPGASSMRGQSYRVGYSKLLERTSTNLTVAAYRYSTSGYLSLQDSARLRSYARAGEDTSAVWQSRSRFLLSANQPLGEQRGNLYVSASAQNYWNRPSRDVQFQIGYTNSWRSISYNLSVSRMRNGNDGRQYSQFYVGVTIPLGRVSRSVATVSTNMTHDTRGNTQAQTSFNGTAGDLNQLSYNVHVDANKSANTGSAASGGVNLQYRAPFTQLHAGASAGSNFRQMSVGATGSIVAHPGGITLGQSLGDTIAVVEAPDAKGASLTNAPGLRVDRQGYAIVPYLTPYSLNTVEIDPKGSSADVEIKETSQQVAPHLGAVVMLHYQTVRGRALLAHATLPDGKPLPFGAEVTDPSGKSVGAVGQGGQIYARVAADTGTLTAKWGERTHQRCSFGYALPAAPLANGLPARLRVRCELPTIAAAAIKSGTKNRR</sequence>
<dbReference type="Pfam" id="PF13954">
    <property type="entry name" value="PapC_N"/>
    <property type="match status" value="1"/>
</dbReference>
<dbReference type="InterPro" id="IPR037224">
    <property type="entry name" value="PapC_N_sf"/>
</dbReference>
<feature type="domain" description="PapC N-terminal" evidence="12">
    <location>
        <begin position="78"/>
        <end position="223"/>
    </location>
</feature>
<evidence type="ECO:0000313" key="13">
    <source>
        <dbReference type="EMBL" id="CAJ0795943.1"/>
    </source>
</evidence>
<dbReference type="PANTHER" id="PTHR30451:SF20">
    <property type="entry name" value="FIMBRIAE USHER"/>
    <property type="match status" value="1"/>
</dbReference>
<keyword evidence="9" id="KW-1029">Fimbrium biogenesis</keyword>
<keyword evidence="4" id="KW-1134">Transmembrane beta strand</keyword>
<evidence type="ECO:0000256" key="8">
    <source>
        <dbReference type="ARBA" id="ARBA00023237"/>
    </source>
</evidence>
<comment type="subcellular location">
    <subcellularLocation>
        <location evidence="1 9">Cell outer membrane</location>
        <topology evidence="1 9">Multi-pass membrane protein</topology>
    </subcellularLocation>
</comment>
<dbReference type="Gene3D" id="3.10.20.410">
    <property type="match status" value="1"/>
</dbReference>
<dbReference type="InterPro" id="IPR042186">
    <property type="entry name" value="FimD_plug_dom"/>
</dbReference>
<keyword evidence="14" id="KW-1185">Reference proteome</keyword>
<dbReference type="InterPro" id="IPR025949">
    <property type="entry name" value="PapC-like_C"/>
</dbReference>
<organism evidence="13 14">
    <name type="scientific">Ralstonia psammae</name>
    <dbReference type="NCBI Taxonomy" id="3058598"/>
    <lineage>
        <taxon>Bacteria</taxon>
        <taxon>Pseudomonadati</taxon>
        <taxon>Pseudomonadota</taxon>
        <taxon>Betaproteobacteria</taxon>
        <taxon>Burkholderiales</taxon>
        <taxon>Burkholderiaceae</taxon>
        <taxon>Ralstonia</taxon>
    </lineage>
</organism>
<dbReference type="Proteomes" id="UP001189813">
    <property type="component" value="Unassembled WGS sequence"/>
</dbReference>
<dbReference type="Gene3D" id="2.60.40.3110">
    <property type="match status" value="1"/>
</dbReference>
<evidence type="ECO:0000259" key="12">
    <source>
        <dbReference type="Pfam" id="PF13954"/>
    </source>
</evidence>
<evidence type="ECO:0000256" key="4">
    <source>
        <dbReference type="ARBA" id="ARBA00022452"/>
    </source>
</evidence>
<protein>
    <submittedName>
        <fullName evidence="13">Outer membrane usher protein FimD</fullName>
    </submittedName>
</protein>
<keyword evidence="8 9" id="KW-0998">Cell outer membrane</keyword>
<keyword evidence="5 9" id="KW-0812">Transmembrane</keyword>
<dbReference type="Gene3D" id="2.60.40.2070">
    <property type="match status" value="1"/>
</dbReference>
<evidence type="ECO:0000256" key="10">
    <source>
        <dbReference type="SAM" id="MobiDB-lite"/>
    </source>
</evidence>
<comment type="caution">
    <text evidence="13">The sequence shown here is derived from an EMBL/GenBank/DDBJ whole genome shotgun (WGS) entry which is preliminary data.</text>
</comment>
<dbReference type="InterPro" id="IPR000015">
    <property type="entry name" value="Fimb_usher"/>
</dbReference>
<name>A0ABN9IYI2_9RALS</name>
<evidence type="ECO:0000259" key="11">
    <source>
        <dbReference type="Pfam" id="PF13953"/>
    </source>
</evidence>
<dbReference type="InterPro" id="IPR043142">
    <property type="entry name" value="PapC-like_C_sf"/>
</dbReference>